<sequence>GFQNRPLGSYEVKKLELRPYDGNAQNLIGCLGDVALQHIPRKENKKADALATLASTLTMLDQ</sequence>
<dbReference type="Gene3D" id="3.30.420.10">
    <property type="entry name" value="Ribonuclease H-like superfamily/Ribonuclease H"/>
    <property type="match status" value="1"/>
</dbReference>
<organism evidence="1 2">
    <name type="scientific">Datura stramonium</name>
    <name type="common">Jimsonweed</name>
    <name type="synonym">Common thornapple</name>
    <dbReference type="NCBI Taxonomy" id="4076"/>
    <lineage>
        <taxon>Eukaryota</taxon>
        <taxon>Viridiplantae</taxon>
        <taxon>Streptophyta</taxon>
        <taxon>Embryophyta</taxon>
        <taxon>Tracheophyta</taxon>
        <taxon>Spermatophyta</taxon>
        <taxon>Magnoliopsida</taxon>
        <taxon>eudicotyledons</taxon>
        <taxon>Gunneridae</taxon>
        <taxon>Pentapetalae</taxon>
        <taxon>asterids</taxon>
        <taxon>lamiids</taxon>
        <taxon>Solanales</taxon>
        <taxon>Solanaceae</taxon>
        <taxon>Solanoideae</taxon>
        <taxon>Datureae</taxon>
        <taxon>Datura</taxon>
    </lineage>
</organism>
<evidence type="ECO:0000313" key="2">
    <source>
        <dbReference type="Proteomes" id="UP000823775"/>
    </source>
</evidence>
<accession>A0ABS8TBI0</accession>
<gene>
    <name evidence="1" type="ORF">HAX54_006743</name>
</gene>
<dbReference type="EMBL" id="JACEIK010001343">
    <property type="protein sequence ID" value="MCD7468488.1"/>
    <property type="molecule type" value="Genomic_DNA"/>
</dbReference>
<reference evidence="1 2" key="1">
    <citation type="journal article" date="2021" name="BMC Genomics">
        <title>Datura genome reveals duplications of psychoactive alkaloid biosynthetic genes and high mutation rate following tissue culture.</title>
        <authorList>
            <person name="Rajewski A."/>
            <person name="Carter-House D."/>
            <person name="Stajich J."/>
            <person name="Litt A."/>
        </authorList>
    </citation>
    <scope>NUCLEOTIDE SEQUENCE [LARGE SCALE GENOMIC DNA]</scope>
    <source>
        <strain evidence="1">AR-01</strain>
    </source>
</reference>
<proteinExistence type="predicted"/>
<evidence type="ECO:0000313" key="1">
    <source>
        <dbReference type="EMBL" id="MCD7468488.1"/>
    </source>
</evidence>
<feature type="non-terminal residue" evidence="1">
    <location>
        <position position="1"/>
    </location>
</feature>
<name>A0ABS8TBI0_DATST</name>
<dbReference type="InterPro" id="IPR036397">
    <property type="entry name" value="RNaseH_sf"/>
</dbReference>
<dbReference type="Proteomes" id="UP000823775">
    <property type="component" value="Unassembled WGS sequence"/>
</dbReference>
<keyword evidence="2" id="KW-1185">Reference proteome</keyword>
<protein>
    <recommendedName>
        <fullName evidence="3">RNase H type-1 domain-containing protein</fullName>
    </recommendedName>
</protein>
<evidence type="ECO:0008006" key="3">
    <source>
        <dbReference type="Google" id="ProtNLM"/>
    </source>
</evidence>
<comment type="caution">
    <text evidence="1">The sequence shown here is derived from an EMBL/GenBank/DDBJ whole genome shotgun (WGS) entry which is preliminary data.</text>
</comment>
<feature type="non-terminal residue" evidence="1">
    <location>
        <position position="62"/>
    </location>
</feature>